<reference evidence="1 2" key="1">
    <citation type="submission" date="2019-07" db="EMBL/GenBank/DDBJ databases">
        <title>Quadrisphaera sp. strain DD2A genome sequencing and assembly.</title>
        <authorList>
            <person name="Kim I."/>
        </authorList>
    </citation>
    <scope>NUCLEOTIDE SEQUENCE [LARGE SCALE GENOMIC DNA]</scope>
    <source>
        <strain evidence="1 2">DD2A</strain>
    </source>
</reference>
<sequence>MRTTAPPLAHSPGRRAPSRRQVLSYALAGLGAAAATSACSPSAPTGPRDFTFWSFTGIGQKADVERYMSANPGVTIKLTEVGSSQETAQALTTAIAGGKVPDLALVQAADLPKFALSPDNFVDYRRLGGDDVGAPYLDWVIAQATTRGGQVIGIPTDVGGLAVAYRKDLFAAAGLPTDRDEVSALWPDWPSFIETGRRYTEATGNAFVDNAATSVFYQALGQVSEQFYDADGGYAYTNPQVRQAFDWSLDALAAGISARVDSFGSAWNAGIGRGAFAVTCSPSWMLGTIKSQAPDLEGQWDLATIPNGIGNWGGSYLAIPAAAERKEAAWEYVRSVQSPASQLQHFVDAGSLPTTPENYSEPELADFTDPYFSNAPTGAIFTKAVLDITPFPVGRYTAEIGTELQNAIKAVELSAADPAQAWAKGVRNVEIVVGDL</sequence>
<evidence type="ECO:0000313" key="1">
    <source>
        <dbReference type="EMBL" id="TXR56965.1"/>
    </source>
</evidence>
<dbReference type="InterPro" id="IPR006059">
    <property type="entry name" value="SBP"/>
</dbReference>
<dbReference type="InterPro" id="IPR006311">
    <property type="entry name" value="TAT_signal"/>
</dbReference>
<dbReference type="Pfam" id="PF13416">
    <property type="entry name" value="SBP_bac_8"/>
    <property type="match status" value="1"/>
</dbReference>
<keyword evidence="2" id="KW-1185">Reference proteome</keyword>
<name>A0A5C8ZFZ6_9ACTN</name>
<gene>
    <name evidence="1" type="ORF">FMM08_05550</name>
</gene>
<protein>
    <submittedName>
        <fullName evidence="1">Extracellular solute-binding protein</fullName>
    </submittedName>
</protein>
<evidence type="ECO:0000313" key="2">
    <source>
        <dbReference type="Proteomes" id="UP000321234"/>
    </source>
</evidence>
<dbReference type="PROSITE" id="PS51318">
    <property type="entry name" value="TAT"/>
    <property type="match status" value="1"/>
</dbReference>
<proteinExistence type="predicted"/>
<dbReference type="InterPro" id="IPR050490">
    <property type="entry name" value="Bact_solute-bd_prot1"/>
</dbReference>
<comment type="caution">
    <text evidence="1">The sequence shown here is derived from an EMBL/GenBank/DDBJ whole genome shotgun (WGS) entry which is preliminary data.</text>
</comment>
<dbReference type="AlphaFoldDB" id="A0A5C8ZFZ6"/>
<dbReference type="OrthoDB" id="3226017at2"/>
<dbReference type="Proteomes" id="UP000321234">
    <property type="component" value="Unassembled WGS sequence"/>
</dbReference>
<dbReference type="SUPFAM" id="SSF53850">
    <property type="entry name" value="Periplasmic binding protein-like II"/>
    <property type="match status" value="1"/>
</dbReference>
<organism evidence="1 2">
    <name type="scientific">Quadrisphaera setariae</name>
    <dbReference type="NCBI Taxonomy" id="2593304"/>
    <lineage>
        <taxon>Bacteria</taxon>
        <taxon>Bacillati</taxon>
        <taxon>Actinomycetota</taxon>
        <taxon>Actinomycetes</taxon>
        <taxon>Kineosporiales</taxon>
        <taxon>Kineosporiaceae</taxon>
        <taxon>Quadrisphaera</taxon>
    </lineage>
</organism>
<dbReference type="PANTHER" id="PTHR43649:SF32">
    <property type="entry name" value="SUGAR BINDING SECRETED PROTEIN"/>
    <property type="match status" value="1"/>
</dbReference>
<dbReference type="RefSeq" id="WP_147925386.1">
    <property type="nucleotide sequence ID" value="NZ_VKAC01000003.1"/>
</dbReference>
<dbReference type="Gene3D" id="3.40.190.10">
    <property type="entry name" value="Periplasmic binding protein-like II"/>
    <property type="match status" value="1"/>
</dbReference>
<accession>A0A5C8ZFZ6</accession>
<dbReference type="PANTHER" id="PTHR43649">
    <property type="entry name" value="ARABINOSE-BINDING PROTEIN-RELATED"/>
    <property type="match status" value="1"/>
</dbReference>
<dbReference type="EMBL" id="VKAC01000003">
    <property type="protein sequence ID" value="TXR56965.1"/>
    <property type="molecule type" value="Genomic_DNA"/>
</dbReference>